<organism evidence="2 3">
    <name type="scientific">Virgisporangium ochraceum</name>
    <dbReference type="NCBI Taxonomy" id="65505"/>
    <lineage>
        <taxon>Bacteria</taxon>
        <taxon>Bacillati</taxon>
        <taxon>Actinomycetota</taxon>
        <taxon>Actinomycetes</taxon>
        <taxon>Micromonosporales</taxon>
        <taxon>Micromonosporaceae</taxon>
        <taxon>Virgisporangium</taxon>
    </lineage>
</organism>
<keyword evidence="1" id="KW-0472">Membrane</keyword>
<dbReference type="Proteomes" id="UP000635606">
    <property type="component" value="Unassembled WGS sequence"/>
</dbReference>
<sequence>MDAPQYGWTVPPGYPLPELVDRIPDDQPLVLRHRASRFLAVFGSLYVGLPLSLFLCMYTAFFTMLDQDLDDIGWLGFMPGAIVVAGGLFQLGIMLVAGLSGGPVLAANTDGVWVRARKWPARSVFLPWPAVAHVYARRWLWDRPVCVLAHDTRAGADAGVWARIDMGAQKAMFGSRLTASTFYCGRRADDVLAELHRLSGGRVRIG</sequence>
<keyword evidence="1" id="KW-0812">Transmembrane</keyword>
<dbReference type="EMBL" id="BOPH01000085">
    <property type="protein sequence ID" value="GIJ71100.1"/>
    <property type="molecule type" value="Genomic_DNA"/>
</dbReference>
<keyword evidence="1" id="KW-1133">Transmembrane helix</keyword>
<accession>A0A8J3ZZ13</accession>
<evidence type="ECO:0000313" key="3">
    <source>
        <dbReference type="Proteomes" id="UP000635606"/>
    </source>
</evidence>
<gene>
    <name evidence="2" type="ORF">Voc01_060170</name>
</gene>
<dbReference type="AlphaFoldDB" id="A0A8J3ZZ13"/>
<evidence type="ECO:0000313" key="2">
    <source>
        <dbReference type="EMBL" id="GIJ71100.1"/>
    </source>
</evidence>
<feature type="transmembrane region" description="Helical" evidence="1">
    <location>
        <begin position="72"/>
        <end position="97"/>
    </location>
</feature>
<keyword evidence="3" id="KW-1185">Reference proteome</keyword>
<evidence type="ECO:0000256" key="1">
    <source>
        <dbReference type="SAM" id="Phobius"/>
    </source>
</evidence>
<proteinExistence type="predicted"/>
<reference evidence="2" key="1">
    <citation type="submission" date="2021-01" db="EMBL/GenBank/DDBJ databases">
        <title>Whole genome shotgun sequence of Virgisporangium ochraceum NBRC 16418.</title>
        <authorList>
            <person name="Komaki H."/>
            <person name="Tamura T."/>
        </authorList>
    </citation>
    <scope>NUCLEOTIDE SEQUENCE</scope>
    <source>
        <strain evidence="2">NBRC 16418</strain>
    </source>
</reference>
<comment type="caution">
    <text evidence="2">The sequence shown here is derived from an EMBL/GenBank/DDBJ whole genome shotgun (WGS) entry which is preliminary data.</text>
</comment>
<name>A0A8J3ZZ13_9ACTN</name>
<dbReference type="RefSeq" id="WP_203930991.1">
    <property type="nucleotide sequence ID" value="NZ_BOPH01000085.1"/>
</dbReference>
<protein>
    <submittedName>
        <fullName evidence="2">Uncharacterized protein</fullName>
    </submittedName>
</protein>
<feature type="transmembrane region" description="Helical" evidence="1">
    <location>
        <begin position="38"/>
        <end position="60"/>
    </location>
</feature>